<evidence type="ECO:0000313" key="2">
    <source>
        <dbReference type="Proteomes" id="UP000316238"/>
    </source>
</evidence>
<dbReference type="EMBL" id="NQJD01000022">
    <property type="protein sequence ID" value="TAA74592.1"/>
    <property type="molecule type" value="Genomic_DNA"/>
</dbReference>
<dbReference type="InterPro" id="IPR059206">
    <property type="entry name" value="Sll1717-like"/>
</dbReference>
<proteinExistence type="predicted"/>
<name>A0A521G0S0_9BACT</name>
<organism evidence="1 2">
    <name type="scientific">Candidatus Electronema aureum</name>
    <dbReference type="NCBI Taxonomy" id="2005002"/>
    <lineage>
        <taxon>Bacteria</taxon>
        <taxon>Pseudomonadati</taxon>
        <taxon>Thermodesulfobacteriota</taxon>
        <taxon>Desulfobulbia</taxon>
        <taxon>Desulfobulbales</taxon>
        <taxon>Desulfobulbaceae</taxon>
        <taxon>Candidatus Electronema</taxon>
    </lineage>
</organism>
<dbReference type="Proteomes" id="UP000316238">
    <property type="component" value="Unassembled WGS sequence"/>
</dbReference>
<gene>
    <name evidence="1" type="ORF">CDV28_12229</name>
</gene>
<evidence type="ECO:0008006" key="3">
    <source>
        <dbReference type="Google" id="ProtNLM"/>
    </source>
</evidence>
<reference evidence="1" key="1">
    <citation type="submission" date="2017-07" db="EMBL/GenBank/DDBJ databases">
        <title>The cable genome - Insights into the physiology and evolution of filamentous bacteria capable of sulfide oxidation via long distance electron transfer.</title>
        <authorList>
            <person name="Thorup C."/>
            <person name="Bjerg J.T."/>
            <person name="Schreiber L."/>
            <person name="Nielsen L.P."/>
            <person name="Kjeldsen K.U."/>
            <person name="Boesen T."/>
            <person name="Boggild A."/>
            <person name="Meysman F."/>
            <person name="Geelhoed J."/>
            <person name="Schramm A."/>
        </authorList>
    </citation>
    <scope>NUCLEOTIDE SEQUENCE [LARGE SCALE GENOMIC DNA]</scope>
    <source>
        <strain evidence="1">GS</strain>
    </source>
</reference>
<dbReference type="NCBIfam" id="NF047389">
    <property type="entry name" value="ATPase_Sll1717"/>
    <property type="match status" value="1"/>
</dbReference>
<protein>
    <recommendedName>
        <fullName evidence="3">ATPase</fullName>
    </recommendedName>
</protein>
<accession>A0A521G0S0</accession>
<dbReference type="AlphaFoldDB" id="A0A521G0S0"/>
<sequence>MDKKLDILKSIDFGQSVAEQEAEKLEMYFVKTRQWNQVYKDEIDIVYGPKGAGKSAIYSLIEKYEPSFFQKNIVLIFAENPRGATAFSDLETAPPSDERSFVNLWKLYFLVLIGEHFQIYGTQTLNGSDVLNTLTESGLLQKGNTLRSILGKIKNYIYKYFNPQSFEPNVSFNEQTDSMAKNGAKSVDALFHKANKELKKSEFKIWFLLDRLDVAFADSPGLEENALRALFKTYLDLMGFENFKIKIFLRLDIWRKITKEGFREATHITKCTTIEWERSSLLNLVIRRLLNNNLLLRYYNIEKEEVLSDISSQEKLFYKIFPRKIDIGKNPDTFDWILGRVEDSLGLSAPRDIINLINGAISAQIKSFELGENSTEETALFGRASLKKGLAYASREKTEKYLFAEYPSLRKYFDSLRGGKATQTLTSLSSLWNCSENEAEQIAAQIVQTGFWKIEKKGQSTYWIHFIFRDALEIVQGTAK</sequence>
<comment type="caution">
    <text evidence="1">The sequence shown here is derived from an EMBL/GenBank/DDBJ whole genome shotgun (WGS) entry which is preliminary data.</text>
</comment>
<keyword evidence="2" id="KW-1185">Reference proteome</keyword>
<evidence type="ECO:0000313" key="1">
    <source>
        <dbReference type="EMBL" id="TAA74592.1"/>
    </source>
</evidence>